<dbReference type="OrthoDB" id="1421090at2759"/>
<feature type="region of interest" description="Disordered" evidence="1">
    <location>
        <begin position="1"/>
        <end position="54"/>
    </location>
</feature>
<dbReference type="Pfam" id="PF13306">
    <property type="entry name" value="LRR_5"/>
    <property type="match status" value="1"/>
</dbReference>
<name>A0A9W7ETH6_9STRA</name>
<evidence type="ECO:0000313" key="3">
    <source>
        <dbReference type="Proteomes" id="UP001165085"/>
    </source>
</evidence>
<reference evidence="3" key="1">
    <citation type="journal article" date="2023" name="Commun. Biol.">
        <title>Genome analysis of Parmales, the sister group of diatoms, reveals the evolutionary specialization of diatoms from phago-mixotrophs to photoautotrophs.</title>
        <authorList>
            <person name="Ban H."/>
            <person name="Sato S."/>
            <person name="Yoshikawa S."/>
            <person name="Yamada K."/>
            <person name="Nakamura Y."/>
            <person name="Ichinomiya M."/>
            <person name="Sato N."/>
            <person name="Blanc-Mathieu R."/>
            <person name="Endo H."/>
            <person name="Kuwata A."/>
            <person name="Ogata H."/>
        </authorList>
    </citation>
    <scope>NUCLEOTIDE SEQUENCE [LARGE SCALE GENOMIC DNA]</scope>
    <source>
        <strain evidence="3">NIES 3701</strain>
    </source>
</reference>
<dbReference type="Proteomes" id="UP001165085">
    <property type="component" value="Unassembled WGS sequence"/>
</dbReference>
<dbReference type="SUPFAM" id="SSF52058">
    <property type="entry name" value="L domain-like"/>
    <property type="match status" value="1"/>
</dbReference>
<dbReference type="PANTHER" id="PTHR45661:SF3">
    <property type="entry name" value="IG-LIKE DOMAIN-CONTAINING PROTEIN"/>
    <property type="match status" value="1"/>
</dbReference>
<gene>
    <name evidence="2" type="ORF">TrST_g6608</name>
</gene>
<dbReference type="InterPro" id="IPR053139">
    <property type="entry name" value="Surface_bspA-like"/>
</dbReference>
<keyword evidence="3" id="KW-1185">Reference proteome</keyword>
<proteinExistence type="predicted"/>
<protein>
    <recommendedName>
        <fullName evidence="4">Leucine-rich repeat domain-containing protein</fullName>
    </recommendedName>
</protein>
<dbReference type="Gene3D" id="3.80.10.10">
    <property type="entry name" value="Ribonuclease Inhibitor"/>
    <property type="match status" value="1"/>
</dbReference>
<organism evidence="2 3">
    <name type="scientific">Triparma strigata</name>
    <dbReference type="NCBI Taxonomy" id="1606541"/>
    <lineage>
        <taxon>Eukaryota</taxon>
        <taxon>Sar</taxon>
        <taxon>Stramenopiles</taxon>
        <taxon>Ochrophyta</taxon>
        <taxon>Bolidophyceae</taxon>
        <taxon>Parmales</taxon>
        <taxon>Triparmaceae</taxon>
        <taxon>Triparma</taxon>
    </lineage>
</organism>
<dbReference type="EMBL" id="BRXY01000395">
    <property type="protein sequence ID" value="GMH92179.1"/>
    <property type="molecule type" value="Genomic_DNA"/>
</dbReference>
<evidence type="ECO:0000313" key="2">
    <source>
        <dbReference type="EMBL" id="GMH92179.1"/>
    </source>
</evidence>
<comment type="caution">
    <text evidence="2">The sequence shown here is derived from an EMBL/GenBank/DDBJ whole genome shotgun (WGS) entry which is preliminary data.</text>
</comment>
<evidence type="ECO:0008006" key="4">
    <source>
        <dbReference type="Google" id="ProtNLM"/>
    </source>
</evidence>
<dbReference type="AlphaFoldDB" id="A0A9W7ETH6"/>
<sequence>MSKRMSGDLSNVLEVANPNDLTDGCDDPELSEGSKEPDSKESATDDAATDESAADETLAVGGDDFMHTDDFRRLFVGFVMVDTLVAMRWLDRKWHKVVEKELAEVGDEPYGGMIAHGGNDISEGEASARYERINLVTKVVFLLNITKVGNYAYFWAFSLVVVDIPEGITTIGNHSFYGCSSLKDISFPKSLRLIGEYSFYECSSLEEVDLLHTNARELGQWVFAWCKSLREMKVPDSLQTFSTYAFYGCQNVVPSHVKANDNNAIVTYLRSIQ</sequence>
<dbReference type="PANTHER" id="PTHR45661">
    <property type="entry name" value="SURFACE ANTIGEN"/>
    <property type="match status" value="1"/>
</dbReference>
<accession>A0A9W7ETH6</accession>
<dbReference type="InterPro" id="IPR032675">
    <property type="entry name" value="LRR_dom_sf"/>
</dbReference>
<evidence type="ECO:0000256" key="1">
    <source>
        <dbReference type="SAM" id="MobiDB-lite"/>
    </source>
</evidence>
<feature type="compositionally biased region" description="Basic and acidic residues" evidence="1">
    <location>
        <begin position="32"/>
        <end position="43"/>
    </location>
</feature>
<dbReference type="InterPro" id="IPR026906">
    <property type="entry name" value="LRR_5"/>
</dbReference>